<dbReference type="AlphaFoldDB" id="A0A194PDZ9"/>
<evidence type="ECO:0000313" key="2">
    <source>
        <dbReference type="Proteomes" id="UP000053268"/>
    </source>
</evidence>
<proteinExistence type="predicted"/>
<name>A0A194PDZ9_PAPXU</name>
<dbReference type="Proteomes" id="UP000053268">
    <property type="component" value="Unassembled WGS sequence"/>
</dbReference>
<dbReference type="EMBL" id="KQ459606">
    <property type="protein sequence ID" value="KPI91487.1"/>
    <property type="molecule type" value="Genomic_DNA"/>
</dbReference>
<accession>A0A194PDZ9</accession>
<organism evidence="1 2">
    <name type="scientific">Papilio xuthus</name>
    <name type="common">Asian swallowtail butterfly</name>
    <dbReference type="NCBI Taxonomy" id="66420"/>
    <lineage>
        <taxon>Eukaryota</taxon>
        <taxon>Metazoa</taxon>
        <taxon>Ecdysozoa</taxon>
        <taxon>Arthropoda</taxon>
        <taxon>Hexapoda</taxon>
        <taxon>Insecta</taxon>
        <taxon>Pterygota</taxon>
        <taxon>Neoptera</taxon>
        <taxon>Endopterygota</taxon>
        <taxon>Lepidoptera</taxon>
        <taxon>Glossata</taxon>
        <taxon>Ditrysia</taxon>
        <taxon>Papilionoidea</taxon>
        <taxon>Papilionidae</taxon>
        <taxon>Papilioninae</taxon>
        <taxon>Papilio</taxon>
    </lineage>
</organism>
<gene>
    <name evidence="1" type="ORF">RR46_14991</name>
</gene>
<evidence type="ECO:0000313" key="1">
    <source>
        <dbReference type="EMBL" id="KPI91487.1"/>
    </source>
</evidence>
<sequence length="90" mass="10344">MLIKLNLTSDPDPKALWTSETHDLWRVRRCETACGVAHPDLQLISACSRWPFPDTFPTCRKKMHGFPHPERRSEISRKCVSVTGKKTLIL</sequence>
<protein>
    <submittedName>
        <fullName evidence="1">Uncharacterized protein</fullName>
    </submittedName>
</protein>
<reference evidence="1 2" key="1">
    <citation type="journal article" date="2015" name="Nat. Commun.">
        <title>Outbred genome sequencing and CRISPR/Cas9 gene editing in butterflies.</title>
        <authorList>
            <person name="Li X."/>
            <person name="Fan D."/>
            <person name="Zhang W."/>
            <person name="Liu G."/>
            <person name="Zhang L."/>
            <person name="Zhao L."/>
            <person name="Fang X."/>
            <person name="Chen L."/>
            <person name="Dong Y."/>
            <person name="Chen Y."/>
            <person name="Ding Y."/>
            <person name="Zhao R."/>
            <person name="Feng M."/>
            <person name="Zhu Y."/>
            <person name="Feng Y."/>
            <person name="Jiang X."/>
            <person name="Zhu D."/>
            <person name="Xiang H."/>
            <person name="Feng X."/>
            <person name="Li S."/>
            <person name="Wang J."/>
            <person name="Zhang G."/>
            <person name="Kronforst M.R."/>
            <person name="Wang W."/>
        </authorList>
    </citation>
    <scope>NUCLEOTIDE SEQUENCE [LARGE SCALE GENOMIC DNA]</scope>
    <source>
        <strain evidence="1">Ya'a_city_454_Px</strain>
        <tissue evidence="1">Whole body</tissue>
    </source>
</reference>
<keyword evidence="2" id="KW-1185">Reference proteome</keyword>